<feature type="compositionally biased region" description="Low complexity" evidence="1">
    <location>
        <begin position="39"/>
        <end position="54"/>
    </location>
</feature>
<evidence type="ECO:0000313" key="3">
    <source>
        <dbReference type="Proteomes" id="UP001381693"/>
    </source>
</evidence>
<dbReference type="AlphaFoldDB" id="A0AAN9A754"/>
<organism evidence="2 3">
    <name type="scientific">Halocaridina rubra</name>
    <name type="common">Hawaiian red shrimp</name>
    <dbReference type="NCBI Taxonomy" id="373956"/>
    <lineage>
        <taxon>Eukaryota</taxon>
        <taxon>Metazoa</taxon>
        <taxon>Ecdysozoa</taxon>
        <taxon>Arthropoda</taxon>
        <taxon>Crustacea</taxon>
        <taxon>Multicrustacea</taxon>
        <taxon>Malacostraca</taxon>
        <taxon>Eumalacostraca</taxon>
        <taxon>Eucarida</taxon>
        <taxon>Decapoda</taxon>
        <taxon>Pleocyemata</taxon>
        <taxon>Caridea</taxon>
        <taxon>Atyoidea</taxon>
        <taxon>Atyidae</taxon>
        <taxon>Halocaridina</taxon>
    </lineage>
</organism>
<feature type="compositionally biased region" description="Low complexity" evidence="1">
    <location>
        <begin position="328"/>
        <end position="345"/>
    </location>
</feature>
<evidence type="ECO:0000256" key="1">
    <source>
        <dbReference type="SAM" id="MobiDB-lite"/>
    </source>
</evidence>
<feature type="region of interest" description="Disordered" evidence="1">
    <location>
        <begin position="1"/>
        <end position="61"/>
    </location>
</feature>
<feature type="region of interest" description="Disordered" evidence="1">
    <location>
        <begin position="642"/>
        <end position="664"/>
    </location>
</feature>
<proteinExistence type="predicted"/>
<feature type="region of interest" description="Disordered" evidence="1">
    <location>
        <begin position="76"/>
        <end position="100"/>
    </location>
</feature>
<dbReference type="Proteomes" id="UP001381693">
    <property type="component" value="Unassembled WGS sequence"/>
</dbReference>
<feature type="region of interest" description="Disordered" evidence="1">
    <location>
        <begin position="184"/>
        <end position="213"/>
    </location>
</feature>
<feature type="region of interest" description="Disordered" evidence="1">
    <location>
        <begin position="318"/>
        <end position="358"/>
    </location>
</feature>
<comment type="caution">
    <text evidence="2">The sequence shown here is derived from an EMBL/GenBank/DDBJ whole genome shotgun (WGS) entry which is preliminary data.</text>
</comment>
<protein>
    <submittedName>
        <fullName evidence="2">Uncharacterized protein</fullName>
    </submittedName>
</protein>
<feature type="compositionally biased region" description="Polar residues" evidence="1">
    <location>
        <begin position="187"/>
        <end position="213"/>
    </location>
</feature>
<feature type="compositionally biased region" description="Low complexity" evidence="1">
    <location>
        <begin position="651"/>
        <end position="663"/>
    </location>
</feature>
<sequence>MPIPDVSCGQPLSQPSSKLDHTSKECTRKAEFPQHGKTSHNSSITLPSSSLQSNMMSDGSGKSLALVTENSKSSLKAVDSNSGVIGAHSRTNNSGNNIPSALGTRMINGPVVSDSGLSVVRGVLSSEKGGDSSVLGDAVTKEKPIVGSTSGVDGVAGLSVPPGFHHLRQEGQNFANQPQAVKESTGLGMNSNQSMTGNKKISSHAPNQESVHPLSNSQHHALQLERQHIQSQSQHHIPHHKPQKYVDSWPHVISHQYVNPNPQESVKKNLIHQTATAATSAQNSQPQQQQYYYSITPAALFHMASQAAGGQLSAVLMPNTNESNSNRTGSSIPTSSTGTPNSSISAPPPPPPGFTAPVTINYPNQQLDAAMPFNKLVMGSPLYRSPVSQAEGQQVVPSTASQSFITPLGQSVGGMPGVYALQHSSSGSQFPTINPTGAAHSPQGLNDQNVNQQQVTFDSRQFLSQVPQGLHQGMQGVPQNLTPIPPGISQGVAQTLPQQLQGAPAAPPGLSTSVPQGVQGVSQGLHQSLVGGVPQVSMGQALSPGLQPMPIGHHIPQHYPHPSFPQQGYQMAVPGPGAYYPEFVFSDPSIQTPSPGTQGELIQDMSAFQRPDVYDTQMPALPQYLASSLPQHQNLLSPSLTNISLAPQHGPPTAAGPGPAYTPSSVIFIEGERDGSQILQ</sequence>
<feature type="compositionally biased region" description="Polar residues" evidence="1">
    <location>
        <begin position="318"/>
        <end position="327"/>
    </location>
</feature>
<accession>A0AAN9A754</accession>
<gene>
    <name evidence="2" type="ORF">SK128_022203</name>
</gene>
<keyword evidence="3" id="KW-1185">Reference proteome</keyword>
<feature type="compositionally biased region" description="Polar residues" evidence="1">
    <location>
        <begin position="76"/>
        <end position="99"/>
    </location>
</feature>
<feature type="compositionally biased region" description="Basic and acidic residues" evidence="1">
    <location>
        <begin position="18"/>
        <end position="34"/>
    </location>
</feature>
<dbReference type="EMBL" id="JAXCGZ010013530">
    <property type="protein sequence ID" value="KAK7072352.1"/>
    <property type="molecule type" value="Genomic_DNA"/>
</dbReference>
<reference evidence="2 3" key="1">
    <citation type="submission" date="2023-11" db="EMBL/GenBank/DDBJ databases">
        <title>Halocaridina rubra genome assembly.</title>
        <authorList>
            <person name="Smith C."/>
        </authorList>
    </citation>
    <scope>NUCLEOTIDE SEQUENCE [LARGE SCALE GENOMIC DNA]</scope>
    <source>
        <strain evidence="2">EP-1</strain>
        <tissue evidence="2">Whole</tissue>
    </source>
</reference>
<evidence type="ECO:0000313" key="2">
    <source>
        <dbReference type="EMBL" id="KAK7072352.1"/>
    </source>
</evidence>
<name>A0AAN9A754_HALRR</name>